<feature type="region of interest" description="Disordered" evidence="6">
    <location>
        <begin position="775"/>
        <end position="856"/>
    </location>
</feature>
<evidence type="ECO:0000313" key="9">
    <source>
        <dbReference type="EMBL" id="KGO54219.1"/>
    </source>
</evidence>
<evidence type="ECO:0000256" key="6">
    <source>
        <dbReference type="SAM" id="MobiDB-lite"/>
    </source>
</evidence>
<evidence type="ECO:0000259" key="8">
    <source>
        <dbReference type="PROSITE" id="PS50157"/>
    </source>
</evidence>
<dbReference type="GO" id="GO:0008270">
    <property type="term" value="F:zinc ion binding"/>
    <property type="evidence" value="ECO:0007669"/>
    <property type="project" value="UniProtKB-KW"/>
</dbReference>
<feature type="region of interest" description="Disordered" evidence="6">
    <location>
        <begin position="349"/>
        <end position="370"/>
    </location>
</feature>
<reference evidence="9 10" key="1">
    <citation type="journal article" date="2015" name="Mol. Plant Microbe Interact.">
        <title>Genome, transcriptome, and functional analyses of Penicillium expansum provide new insights into secondary metabolism and pathogenicity.</title>
        <authorList>
            <person name="Ballester A.R."/>
            <person name="Marcet-Houben M."/>
            <person name="Levin E."/>
            <person name="Sela N."/>
            <person name="Selma-Lazaro C."/>
            <person name="Carmona L."/>
            <person name="Wisniewski M."/>
            <person name="Droby S."/>
            <person name="Gonzalez-Candelas L."/>
            <person name="Gabaldon T."/>
        </authorList>
    </citation>
    <scope>NUCLEOTIDE SEQUENCE [LARGE SCALE GENOMIC DNA]</scope>
    <source>
        <strain evidence="9 10">MD-8</strain>
    </source>
</reference>
<accession>A0A0A2I6L7</accession>
<dbReference type="PROSITE" id="PS00028">
    <property type="entry name" value="ZINC_FINGER_C2H2_1"/>
    <property type="match status" value="1"/>
</dbReference>
<feature type="domain" description="C2H2-type" evidence="8">
    <location>
        <begin position="380"/>
        <end position="403"/>
    </location>
</feature>
<dbReference type="PROSITE" id="PS50071">
    <property type="entry name" value="HOMEOBOX_2"/>
    <property type="match status" value="1"/>
</dbReference>
<evidence type="ECO:0000259" key="7">
    <source>
        <dbReference type="PROSITE" id="PS50071"/>
    </source>
</evidence>
<proteinExistence type="predicted"/>
<evidence type="ECO:0000256" key="4">
    <source>
        <dbReference type="PROSITE-ProRule" id="PRU00042"/>
    </source>
</evidence>
<feature type="compositionally biased region" description="Basic residues" evidence="6">
    <location>
        <begin position="290"/>
        <end position="302"/>
    </location>
</feature>
<dbReference type="Pfam" id="PF05920">
    <property type="entry name" value="Homeobox_KN"/>
    <property type="match status" value="1"/>
</dbReference>
<dbReference type="AlphaFoldDB" id="A0A0A2I6L7"/>
<evidence type="ECO:0000256" key="2">
    <source>
        <dbReference type="ARBA" id="ARBA00023155"/>
    </source>
</evidence>
<dbReference type="OrthoDB" id="5399138at2759"/>
<dbReference type="CDD" id="cd00086">
    <property type="entry name" value="homeodomain"/>
    <property type="match status" value="1"/>
</dbReference>
<dbReference type="PROSITE" id="PS50157">
    <property type="entry name" value="ZINC_FINGER_C2H2_2"/>
    <property type="match status" value="1"/>
</dbReference>
<keyword evidence="10" id="KW-1185">Reference proteome</keyword>
<keyword evidence="4" id="KW-0863">Zinc-finger</keyword>
<evidence type="ECO:0000313" key="10">
    <source>
        <dbReference type="Proteomes" id="UP000030143"/>
    </source>
</evidence>
<dbReference type="GO" id="GO:0005634">
    <property type="term" value="C:nucleus"/>
    <property type="evidence" value="ECO:0007669"/>
    <property type="project" value="UniProtKB-SubCell"/>
</dbReference>
<name>A0A0A2I6L7_PENEN</name>
<dbReference type="GeneID" id="27676617"/>
<dbReference type="InterPro" id="IPR008422">
    <property type="entry name" value="KN_HD"/>
</dbReference>
<feature type="compositionally biased region" description="Low complexity" evidence="6">
    <location>
        <begin position="230"/>
        <end position="242"/>
    </location>
</feature>
<keyword evidence="4" id="KW-0862">Zinc</keyword>
<dbReference type="RefSeq" id="XP_016596692.1">
    <property type="nucleotide sequence ID" value="XM_016741198.1"/>
</dbReference>
<feature type="region of interest" description="Disordered" evidence="6">
    <location>
        <begin position="280"/>
        <end position="317"/>
    </location>
</feature>
<dbReference type="PANTHER" id="PTHR11850">
    <property type="entry name" value="HOMEOBOX PROTEIN TRANSCRIPTION FACTORS"/>
    <property type="match status" value="1"/>
</dbReference>
<dbReference type="STRING" id="27334.A0A0A2I6L7"/>
<keyword evidence="1 5" id="KW-0238">DNA-binding</keyword>
<keyword evidence="2 5" id="KW-0371">Homeobox</keyword>
<feature type="DNA-binding region" description="Homeobox" evidence="5">
    <location>
        <begin position="168"/>
        <end position="230"/>
    </location>
</feature>
<dbReference type="PhylomeDB" id="A0A0A2I6L7"/>
<dbReference type="EMBL" id="JQFZ01000230">
    <property type="protein sequence ID" value="KGO54219.1"/>
    <property type="molecule type" value="Genomic_DNA"/>
</dbReference>
<dbReference type="SUPFAM" id="SSF46689">
    <property type="entry name" value="Homeodomain-like"/>
    <property type="match status" value="1"/>
</dbReference>
<feature type="region of interest" description="Disordered" evidence="6">
    <location>
        <begin position="692"/>
        <end position="721"/>
    </location>
</feature>
<keyword evidence="3 5" id="KW-0539">Nucleus</keyword>
<evidence type="ECO:0000256" key="1">
    <source>
        <dbReference type="ARBA" id="ARBA00023125"/>
    </source>
</evidence>
<feature type="region of interest" description="Disordered" evidence="6">
    <location>
        <begin position="223"/>
        <end position="244"/>
    </location>
</feature>
<organism evidence="9 10">
    <name type="scientific">Penicillium expansum</name>
    <name type="common">Blue mold rot fungus</name>
    <dbReference type="NCBI Taxonomy" id="27334"/>
    <lineage>
        <taxon>Eukaryota</taxon>
        <taxon>Fungi</taxon>
        <taxon>Dikarya</taxon>
        <taxon>Ascomycota</taxon>
        <taxon>Pezizomycotina</taxon>
        <taxon>Eurotiomycetes</taxon>
        <taxon>Eurotiomycetidae</taxon>
        <taxon>Eurotiales</taxon>
        <taxon>Aspergillaceae</taxon>
        <taxon>Penicillium</taxon>
    </lineage>
</organism>
<dbReference type="VEuPathDB" id="FungiDB:PEXP_109700"/>
<dbReference type="GO" id="GO:0006355">
    <property type="term" value="P:regulation of DNA-templated transcription"/>
    <property type="evidence" value="ECO:0007669"/>
    <property type="project" value="InterPro"/>
</dbReference>
<dbReference type="SMART" id="SM00355">
    <property type="entry name" value="ZnF_C2H2"/>
    <property type="match status" value="3"/>
</dbReference>
<feature type="compositionally biased region" description="Basic and acidic residues" evidence="6">
    <location>
        <begin position="785"/>
        <end position="799"/>
    </location>
</feature>
<dbReference type="SMART" id="SM00389">
    <property type="entry name" value="HOX"/>
    <property type="match status" value="1"/>
</dbReference>
<evidence type="ECO:0000256" key="3">
    <source>
        <dbReference type="ARBA" id="ARBA00023242"/>
    </source>
</evidence>
<dbReference type="InterPro" id="IPR001356">
    <property type="entry name" value="HD"/>
</dbReference>
<protein>
    <submittedName>
        <fullName evidence="9">Zinc finger, C2H2</fullName>
    </submittedName>
</protein>
<feature type="domain" description="Homeobox" evidence="7">
    <location>
        <begin position="166"/>
        <end position="229"/>
    </location>
</feature>
<evidence type="ECO:0000256" key="5">
    <source>
        <dbReference type="PROSITE-ProRule" id="PRU00108"/>
    </source>
</evidence>
<comment type="caution">
    <text evidence="9">The sequence shown here is derived from an EMBL/GenBank/DDBJ whole genome shotgun (WGS) entry which is preliminary data.</text>
</comment>
<dbReference type="InterPro" id="IPR050224">
    <property type="entry name" value="TALE_homeobox"/>
</dbReference>
<sequence length="856" mass="94364">MEYFDFEGASSAHGSNQLGDDVTSIDIELDEAEEQAANFDSLVHDQTLEFSNDPVPEQFEVNVSQAIDPVGVDGVYPMFRAQEPCDYCRLRGLDCFVAKRGIMNYGCTCCISLWRECSFTHAKTPGKFLQTLHSVSENAYVPTGSLTGKKALKSVSYNTYPNDPDSRSQKSGARFSRKAISILKGWLRDHNENPYPTEQERDNLKQHTGLTRTQIANWLANARRRGKVHASPGSSSPVPGAVDIPMKQSVNTSLMTPLERWKYSPPENEPAAISDITRALANPPFDPSRPRRAPSSHVRPRRPGSSNNESSHASSEHKLCAASASSFDSSISDLSFASAFSHRSSLSFGSMDRKERRRRRKASVPVNTLAHSKAKSARPFQCTFCTDSFPAKYDWQRHEKSMHLILDKWTCSPHGGAIEQNGIPLCVFCLATHPDDEHLETHNFISCQEKTVQERTFYRKDHLNQHLRLMHNAKFQPCMEKWQSSITDIKSRCGFCGSIFQTWKDRAEHLAGHFKNGASMAQWQGDWGFDPHIQARVENAIPPYMIDYEWRSPDPWATEQAKGDGTTLGLPVPTDINCYHRLSRELTTYIHNQKVRGLVPSDQMIQAEARRVIYGCDDPWNQTCADNTVWLGVLKRDCGLQTPVNNNSIQFADLGMQPPFAIDGGLRAAPREINVLARAVCQGAPIHSPAISSPSLRSHGFPGTGFSSAGPSRPGSLSGSYAGSAGMMSAGPDPSFSTDWASSLPTTASMPGEATADPLVQMGFDPEFLQRLNDSYGEINPDDLEGLHLDRTDGQKSSEKQGWPNIGLLGQPTAPSLMGEESASDPAALLNSKVGHPPASNATHDDMPGYFGNGNF</sequence>
<dbReference type="HOGENOM" id="CLU_008497_1_1_1"/>
<dbReference type="Proteomes" id="UP000030143">
    <property type="component" value="Unassembled WGS sequence"/>
</dbReference>
<comment type="subcellular location">
    <subcellularLocation>
        <location evidence="5">Nucleus</location>
    </subcellularLocation>
</comment>
<dbReference type="InterPro" id="IPR009057">
    <property type="entry name" value="Homeodomain-like_sf"/>
</dbReference>
<dbReference type="GO" id="GO:0003677">
    <property type="term" value="F:DNA binding"/>
    <property type="evidence" value="ECO:0007669"/>
    <property type="project" value="UniProtKB-UniRule"/>
</dbReference>
<gene>
    <name evidence="9" type="ORF">PEX2_039230</name>
</gene>
<dbReference type="Gene3D" id="1.10.10.60">
    <property type="entry name" value="Homeodomain-like"/>
    <property type="match status" value="1"/>
</dbReference>
<keyword evidence="4" id="KW-0479">Metal-binding</keyword>
<dbReference type="InterPro" id="IPR013087">
    <property type="entry name" value="Znf_C2H2_type"/>
</dbReference>